<accession>A0A2S8FQ73</accession>
<reference evidence="1 2" key="1">
    <citation type="submission" date="2018-02" db="EMBL/GenBank/DDBJ databases">
        <title>Comparative genomes isolates from brazilian mangrove.</title>
        <authorList>
            <person name="Araujo J.E."/>
            <person name="Taketani R.G."/>
            <person name="Silva M.C.P."/>
            <person name="Loureco M.V."/>
            <person name="Andreote F.D."/>
        </authorList>
    </citation>
    <scope>NUCLEOTIDE SEQUENCE [LARGE SCALE GENOMIC DNA]</scope>
    <source>
        <strain evidence="1 2">Hex-1 MGV</strain>
    </source>
</reference>
<evidence type="ECO:0000313" key="1">
    <source>
        <dbReference type="EMBL" id="PQO34297.1"/>
    </source>
</evidence>
<sequence length="258" mass="29654">MTTGIHSPFLFGNQKIAGVEHHPGKFSHQFGGGSTFQGTSREDCDGLHVHLIYLFDLNDPKIPIEVPGIRWLPLFYCFDFQVVTIGYQLLDDQHLKFFFNRSDARTSDHEEWPGDDFPMQFVQSEVTVHDRRYDPQNVEDAYRFSGIFGVDELSTYDLELLKERVVQENEDLLDAPLENDEDFRDHLHMPFLNGIPEARCMNPVCDLAQQSRKGQLKPLALLSGNPAKGVHLFGEFGDYTSLYFQRCEMCQTIRVDVC</sequence>
<protein>
    <recommendedName>
        <fullName evidence="3">DUF1963 domain-containing protein</fullName>
    </recommendedName>
</protein>
<dbReference type="AlphaFoldDB" id="A0A2S8FQ73"/>
<comment type="caution">
    <text evidence="1">The sequence shown here is derived from an EMBL/GenBank/DDBJ whole genome shotgun (WGS) entry which is preliminary data.</text>
</comment>
<dbReference type="EMBL" id="PUHY01000010">
    <property type="protein sequence ID" value="PQO34297.1"/>
    <property type="molecule type" value="Genomic_DNA"/>
</dbReference>
<name>A0A2S8FQ73_9BACT</name>
<gene>
    <name evidence="1" type="ORF">C5Y83_12245</name>
</gene>
<evidence type="ECO:0000313" key="2">
    <source>
        <dbReference type="Proteomes" id="UP000238322"/>
    </source>
</evidence>
<proteinExistence type="predicted"/>
<dbReference type="RefSeq" id="WP_105330027.1">
    <property type="nucleotide sequence ID" value="NZ_PUHY01000010.1"/>
</dbReference>
<organism evidence="1 2">
    <name type="scientific">Blastopirellula marina</name>
    <dbReference type="NCBI Taxonomy" id="124"/>
    <lineage>
        <taxon>Bacteria</taxon>
        <taxon>Pseudomonadati</taxon>
        <taxon>Planctomycetota</taxon>
        <taxon>Planctomycetia</taxon>
        <taxon>Pirellulales</taxon>
        <taxon>Pirellulaceae</taxon>
        <taxon>Blastopirellula</taxon>
    </lineage>
</organism>
<evidence type="ECO:0008006" key="3">
    <source>
        <dbReference type="Google" id="ProtNLM"/>
    </source>
</evidence>
<dbReference type="Proteomes" id="UP000238322">
    <property type="component" value="Unassembled WGS sequence"/>
</dbReference>
<dbReference type="OrthoDB" id="269115at2"/>